<dbReference type="SUPFAM" id="SSF52172">
    <property type="entry name" value="CheY-like"/>
    <property type="match status" value="1"/>
</dbReference>
<evidence type="ECO:0000259" key="5">
    <source>
        <dbReference type="PROSITE" id="PS50043"/>
    </source>
</evidence>
<keyword evidence="2" id="KW-0238">DNA-binding</keyword>
<dbReference type="SUPFAM" id="SSF46894">
    <property type="entry name" value="C-terminal effector domain of the bipartite response regulators"/>
    <property type="match status" value="1"/>
</dbReference>
<protein>
    <submittedName>
        <fullName evidence="7">Chemotaxis protein CheY</fullName>
    </submittedName>
</protein>
<reference evidence="7 8" key="1">
    <citation type="submission" date="2016-01" db="EMBL/GenBank/DDBJ databases">
        <authorList>
            <person name="Oliw E.H."/>
        </authorList>
    </citation>
    <scope>NUCLEOTIDE SEQUENCE [LARGE SCALE GENOMIC DNA]</scope>
    <source>
        <strain evidence="7">LMG 22029</strain>
    </source>
</reference>
<dbReference type="CDD" id="cd17537">
    <property type="entry name" value="REC_FixJ"/>
    <property type="match status" value="1"/>
</dbReference>
<name>A0A158H6E7_CABSO</name>
<dbReference type="PROSITE" id="PS00622">
    <property type="entry name" value="HTH_LUXR_1"/>
    <property type="match status" value="1"/>
</dbReference>
<evidence type="ECO:0000256" key="4">
    <source>
        <dbReference type="PROSITE-ProRule" id="PRU00169"/>
    </source>
</evidence>
<dbReference type="CDD" id="cd06170">
    <property type="entry name" value="LuxR_C_like"/>
    <property type="match status" value="1"/>
</dbReference>
<keyword evidence="3" id="KW-0804">Transcription</keyword>
<feature type="modified residue" description="4-aspartylphosphate" evidence="4">
    <location>
        <position position="78"/>
    </location>
</feature>
<dbReference type="SMART" id="SM00448">
    <property type="entry name" value="REC"/>
    <property type="match status" value="1"/>
</dbReference>
<evidence type="ECO:0000256" key="3">
    <source>
        <dbReference type="ARBA" id="ARBA00023163"/>
    </source>
</evidence>
<accession>A0A158H6E7</accession>
<dbReference type="PROSITE" id="PS50110">
    <property type="entry name" value="RESPONSE_REGULATORY"/>
    <property type="match status" value="1"/>
</dbReference>
<keyword evidence="4" id="KW-0597">Phosphoprotein</keyword>
<dbReference type="Pfam" id="PF00072">
    <property type="entry name" value="Response_reg"/>
    <property type="match status" value="1"/>
</dbReference>
<evidence type="ECO:0000313" key="7">
    <source>
        <dbReference type="EMBL" id="SAL39661.1"/>
    </source>
</evidence>
<organism evidence="7 8">
    <name type="scientific">Caballeronia sordidicola</name>
    <name type="common">Burkholderia sordidicola</name>
    <dbReference type="NCBI Taxonomy" id="196367"/>
    <lineage>
        <taxon>Bacteria</taxon>
        <taxon>Pseudomonadati</taxon>
        <taxon>Pseudomonadota</taxon>
        <taxon>Betaproteobacteria</taxon>
        <taxon>Burkholderiales</taxon>
        <taxon>Burkholderiaceae</taxon>
        <taxon>Caballeronia</taxon>
    </lineage>
</organism>
<dbReference type="Pfam" id="PF00196">
    <property type="entry name" value="GerE"/>
    <property type="match status" value="1"/>
</dbReference>
<dbReference type="GO" id="GO:0003677">
    <property type="term" value="F:DNA binding"/>
    <property type="evidence" value="ECO:0007669"/>
    <property type="project" value="UniProtKB-KW"/>
</dbReference>
<evidence type="ECO:0000259" key="6">
    <source>
        <dbReference type="PROSITE" id="PS50110"/>
    </source>
</evidence>
<proteinExistence type="predicted"/>
<dbReference type="SMART" id="SM00421">
    <property type="entry name" value="HTH_LUXR"/>
    <property type="match status" value="1"/>
</dbReference>
<dbReference type="PANTHER" id="PTHR44688:SF16">
    <property type="entry name" value="DNA-BINDING TRANSCRIPTIONAL ACTIVATOR DEVR_DOSR"/>
    <property type="match status" value="1"/>
</dbReference>
<dbReference type="Proteomes" id="UP000054893">
    <property type="component" value="Unassembled WGS sequence"/>
</dbReference>
<dbReference type="EMBL" id="FCOC02000014">
    <property type="protein sequence ID" value="SAL39661.1"/>
    <property type="molecule type" value="Genomic_DNA"/>
</dbReference>
<keyword evidence="1" id="KW-0805">Transcription regulation</keyword>
<dbReference type="Gene3D" id="3.40.50.2300">
    <property type="match status" value="1"/>
</dbReference>
<dbReference type="PROSITE" id="PS50043">
    <property type="entry name" value="HTH_LUXR_2"/>
    <property type="match status" value="1"/>
</dbReference>
<dbReference type="PRINTS" id="PR00038">
    <property type="entry name" value="HTHLUXR"/>
</dbReference>
<evidence type="ECO:0000256" key="2">
    <source>
        <dbReference type="ARBA" id="ARBA00023125"/>
    </source>
</evidence>
<dbReference type="AlphaFoldDB" id="A0A158H6E7"/>
<dbReference type="InterPro" id="IPR036388">
    <property type="entry name" value="WH-like_DNA-bd_sf"/>
</dbReference>
<dbReference type="Gene3D" id="1.10.10.10">
    <property type="entry name" value="Winged helix-like DNA-binding domain superfamily/Winged helix DNA-binding domain"/>
    <property type="match status" value="1"/>
</dbReference>
<dbReference type="InterPro" id="IPR000792">
    <property type="entry name" value="Tscrpt_reg_LuxR_C"/>
</dbReference>
<evidence type="ECO:0000256" key="1">
    <source>
        <dbReference type="ARBA" id="ARBA00023015"/>
    </source>
</evidence>
<dbReference type="PANTHER" id="PTHR44688">
    <property type="entry name" value="DNA-BINDING TRANSCRIPTIONAL ACTIVATOR DEVR_DOSR"/>
    <property type="match status" value="1"/>
</dbReference>
<sequence>MHDVAERILVSASNLCISSSQIMEKPVPVIFIVDDDISVRESLELLVSSVGWQPRTFASAQTFLDHPLVCVPNCLVLDVSLPDLNGLDLQRLISGKRAGTPIIFITGNGDVPMTVQAMKAGAVDFLTKPFSDEALINAITHAIECSAMALADEAQLCELREGYESLTPREREVMAFVVAGRLNKQVGGELGISEITVKAHRGNVMRKMKAASLPELVIMAAKLHLPVESKR</sequence>
<dbReference type="GO" id="GO:0000160">
    <property type="term" value="P:phosphorelay signal transduction system"/>
    <property type="evidence" value="ECO:0007669"/>
    <property type="project" value="InterPro"/>
</dbReference>
<feature type="domain" description="Response regulatory" evidence="6">
    <location>
        <begin position="29"/>
        <end position="143"/>
    </location>
</feature>
<evidence type="ECO:0000313" key="8">
    <source>
        <dbReference type="Proteomes" id="UP000054893"/>
    </source>
</evidence>
<dbReference type="GO" id="GO:0006355">
    <property type="term" value="P:regulation of DNA-templated transcription"/>
    <property type="evidence" value="ECO:0007669"/>
    <property type="project" value="InterPro"/>
</dbReference>
<gene>
    <name evidence="7" type="ORF">AWB64_04174</name>
</gene>
<feature type="domain" description="HTH luxR-type" evidence="5">
    <location>
        <begin position="159"/>
        <end position="224"/>
    </location>
</feature>
<dbReference type="InterPro" id="IPR016032">
    <property type="entry name" value="Sig_transdc_resp-reg_C-effctor"/>
</dbReference>
<dbReference type="InterPro" id="IPR001789">
    <property type="entry name" value="Sig_transdc_resp-reg_receiver"/>
</dbReference>
<dbReference type="InterPro" id="IPR011006">
    <property type="entry name" value="CheY-like_superfamily"/>
</dbReference>